<keyword evidence="15 21" id="KW-0472">Membrane</keyword>
<dbReference type="EC" id="3.1.1.3" evidence="6"/>
<evidence type="ECO:0000256" key="19">
    <source>
        <dbReference type="ARBA" id="ARBA00047591"/>
    </source>
</evidence>
<comment type="function">
    <text evidence="17">Lipase which is essential for lysis of subvacuolar cytoplasm to vacuole targeted bodies and intravacuolar autophagic bodies. Involved in the lysis of intravacuolar multivesicular body (MVB) vesicles. The intravacuolar membrane disintegration by ATG15 is critical to life span extension.</text>
</comment>
<evidence type="ECO:0000256" key="4">
    <source>
        <dbReference type="ARBA" id="ARBA00010701"/>
    </source>
</evidence>
<proteinExistence type="inferred from homology"/>
<evidence type="ECO:0000256" key="6">
    <source>
        <dbReference type="ARBA" id="ARBA00013279"/>
    </source>
</evidence>
<dbReference type="Proteomes" id="UP001219933">
    <property type="component" value="Chromosome 2"/>
</dbReference>
<comment type="catalytic activity">
    <reaction evidence="20">
        <text>a monoacylglycerol + H2O = glycerol + a fatty acid + H(+)</text>
        <dbReference type="Rhea" id="RHEA:15245"/>
        <dbReference type="ChEBI" id="CHEBI:15377"/>
        <dbReference type="ChEBI" id="CHEBI:15378"/>
        <dbReference type="ChEBI" id="CHEBI:17408"/>
        <dbReference type="ChEBI" id="CHEBI:17754"/>
        <dbReference type="ChEBI" id="CHEBI:28868"/>
    </reaction>
</comment>
<accession>A0AAF0ESM7</accession>
<evidence type="ECO:0000256" key="13">
    <source>
        <dbReference type="ARBA" id="ARBA00023006"/>
    </source>
</evidence>
<evidence type="ECO:0000256" key="1">
    <source>
        <dbReference type="ARBA" id="ARBA00001024"/>
    </source>
</evidence>
<feature type="domain" description="Fungal lipase-type" evidence="22">
    <location>
        <begin position="188"/>
        <end position="244"/>
    </location>
</feature>
<dbReference type="GO" id="GO:0032585">
    <property type="term" value="C:multivesicular body membrane"/>
    <property type="evidence" value="ECO:0007669"/>
    <property type="project" value="UniProtKB-SubCell"/>
</dbReference>
<dbReference type="GO" id="GO:0046461">
    <property type="term" value="P:neutral lipid catabolic process"/>
    <property type="evidence" value="ECO:0007669"/>
    <property type="project" value="TreeGrafter"/>
</dbReference>
<evidence type="ECO:0000256" key="11">
    <source>
        <dbReference type="ARBA" id="ARBA00022968"/>
    </source>
</evidence>
<keyword evidence="12 21" id="KW-1133">Transmembrane helix</keyword>
<comment type="catalytic activity">
    <reaction evidence="19">
        <text>a diacylglycerol + H2O = a monoacylglycerol + a fatty acid + H(+)</text>
        <dbReference type="Rhea" id="RHEA:32731"/>
        <dbReference type="ChEBI" id="CHEBI:15377"/>
        <dbReference type="ChEBI" id="CHEBI:15378"/>
        <dbReference type="ChEBI" id="CHEBI:17408"/>
        <dbReference type="ChEBI" id="CHEBI:18035"/>
        <dbReference type="ChEBI" id="CHEBI:28868"/>
    </reaction>
</comment>
<evidence type="ECO:0000256" key="8">
    <source>
        <dbReference type="ARBA" id="ARBA00022753"/>
    </source>
</evidence>
<protein>
    <recommendedName>
        <fullName evidence="6">triacylglycerol lipase</fullName>
        <ecNumber evidence="6">3.1.1.3</ecNumber>
    </recommendedName>
    <alternativeName>
        <fullName evidence="18">Autophagy-related protein 15</fullName>
    </alternativeName>
</protein>
<dbReference type="CDD" id="cd00519">
    <property type="entry name" value="Lipase_3"/>
    <property type="match status" value="1"/>
</dbReference>
<evidence type="ECO:0000313" key="23">
    <source>
        <dbReference type="EMBL" id="WFD34359.1"/>
    </source>
</evidence>
<keyword evidence="10" id="KW-0442">Lipid degradation</keyword>
<dbReference type="InterPro" id="IPR002921">
    <property type="entry name" value="Fungal_lipase-type"/>
</dbReference>
<dbReference type="AlphaFoldDB" id="A0AAF0ESM7"/>
<evidence type="ECO:0000256" key="3">
    <source>
        <dbReference type="ARBA" id="ARBA00004343"/>
    </source>
</evidence>
<reference evidence="23" key="1">
    <citation type="submission" date="2023-03" db="EMBL/GenBank/DDBJ databases">
        <title>Mating type loci evolution in Malassezia.</title>
        <authorList>
            <person name="Coelho M.A."/>
        </authorList>
    </citation>
    <scope>NUCLEOTIDE SEQUENCE</scope>
    <source>
        <strain evidence="23">CBS 11721</strain>
    </source>
</reference>
<evidence type="ECO:0000256" key="20">
    <source>
        <dbReference type="ARBA" id="ARBA00048461"/>
    </source>
</evidence>
<keyword evidence="16" id="KW-0325">Glycoprotein</keyword>
<keyword evidence="8" id="KW-0967">Endosome</keyword>
<keyword evidence="13" id="KW-0072">Autophagy</keyword>
<dbReference type="GO" id="GO:0034496">
    <property type="term" value="P:multivesicular body membrane disassembly"/>
    <property type="evidence" value="ECO:0007669"/>
    <property type="project" value="TreeGrafter"/>
</dbReference>
<dbReference type="Gene3D" id="3.40.50.1820">
    <property type="entry name" value="alpha/beta hydrolase"/>
    <property type="match status" value="1"/>
</dbReference>
<dbReference type="InterPro" id="IPR050805">
    <property type="entry name" value="ATG15_Lipase"/>
</dbReference>
<keyword evidence="9 23" id="KW-0378">Hydrolase</keyword>
<evidence type="ECO:0000259" key="22">
    <source>
        <dbReference type="Pfam" id="PF01764"/>
    </source>
</evidence>
<dbReference type="SUPFAM" id="SSF53474">
    <property type="entry name" value="alpha/beta-Hydrolases"/>
    <property type="match status" value="1"/>
</dbReference>
<organism evidence="23 24">
    <name type="scientific">Malassezia cuniculi</name>
    <dbReference type="NCBI Taxonomy" id="948313"/>
    <lineage>
        <taxon>Eukaryota</taxon>
        <taxon>Fungi</taxon>
        <taxon>Dikarya</taxon>
        <taxon>Basidiomycota</taxon>
        <taxon>Ustilaginomycotina</taxon>
        <taxon>Malasseziomycetes</taxon>
        <taxon>Malasseziales</taxon>
        <taxon>Malasseziaceae</taxon>
        <taxon>Malassezia</taxon>
    </lineage>
</organism>
<dbReference type="InterPro" id="IPR029058">
    <property type="entry name" value="AB_hydrolase_fold"/>
</dbReference>
<dbReference type="EMBL" id="CP119878">
    <property type="protein sequence ID" value="WFD34359.1"/>
    <property type="molecule type" value="Genomic_DNA"/>
</dbReference>
<evidence type="ECO:0000256" key="5">
    <source>
        <dbReference type="ARBA" id="ARBA00011137"/>
    </source>
</evidence>
<dbReference type="PANTHER" id="PTHR47175:SF2">
    <property type="entry name" value="LIPASE ATG15-RELATED"/>
    <property type="match status" value="1"/>
</dbReference>
<dbReference type="GO" id="GO:0004806">
    <property type="term" value="F:triacylglycerol lipase activity"/>
    <property type="evidence" value="ECO:0007669"/>
    <property type="project" value="UniProtKB-EC"/>
</dbReference>
<evidence type="ECO:0000256" key="7">
    <source>
        <dbReference type="ARBA" id="ARBA00022692"/>
    </source>
</evidence>
<evidence type="ECO:0000256" key="16">
    <source>
        <dbReference type="ARBA" id="ARBA00023180"/>
    </source>
</evidence>
<feature type="transmembrane region" description="Helical" evidence="21">
    <location>
        <begin position="7"/>
        <end position="24"/>
    </location>
</feature>
<evidence type="ECO:0000256" key="9">
    <source>
        <dbReference type="ARBA" id="ARBA00022801"/>
    </source>
</evidence>
<evidence type="ECO:0000256" key="17">
    <source>
        <dbReference type="ARBA" id="ARBA00024663"/>
    </source>
</evidence>
<comment type="similarity">
    <text evidence="4">Belongs to the AB hydrolase superfamily. Lipase family.</text>
</comment>
<evidence type="ECO:0000256" key="2">
    <source>
        <dbReference type="ARBA" id="ARBA00004270"/>
    </source>
</evidence>
<dbReference type="GO" id="GO:0006660">
    <property type="term" value="P:phosphatidylserine catabolic process"/>
    <property type="evidence" value="ECO:0007669"/>
    <property type="project" value="TreeGrafter"/>
</dbReference>
<comment type="subcellular location">
    <subcellularLocation>
        <location evidence="3">Endosome</location>
        <location evidence="3">Multivesicular body membrane</location>
        <topology evidence="3">Single-pass type II membrane protein</topology>
    </subcellularLocation>
    <subcellularLocation>
        <location evidence="2">Prevacuolar compartment membrane</location>
        <topology evidence="2">Single-pass type II membrane protein</topology>
    </subcellularLocation>
</comment>
<evidence type="ECO:0000256" key="10">
    <source>
        <dbReference type="ARBA" id="ARBA00022963"/>
    </source>
</evidence>
<dbReference type="PANTHER" id="PTHR47175">
    <property type="entry name" value="LIPASE ATG15-RELATED"/>
    <property type="match status" value="1"/>
</dbReference>
<dbReference type="GO" id="GO:0004620">
    <property type="term" value="F:phospholipase activity"/>
    <property type="evidence" value="ECO:0007669"/>
    <property type="project" value="TreeGrafter"/>
</dbReference>
<evidence type="ECO:0000256" key="21">
    <source>
        <dbReference type="SAM" id="Phobius"/>
    </source>
</evidence>
<keyword evidence="7 21" id="KW-0812">Transmembrane</keyword>
<name>A0AAF0ESM7_9BASI</name>
<comment type="subunit">
    <text evidence="5">Binds to both phosphatidylinositol (PI) and phosphatidylinositol 3,5-bisphosphate (PIP2).</text>
</comment>
<sequence length="386" mass="42322">MRGAARYLLLGVCFVLLYVAYHGSHTRPKRSLGTLKYTRQHVRRVSDLATYLARRSRDPYNTAVVAWEDDEVIAPDVGDRETLSTLAEMANLAYYRNASKDAPTLPGWSITYSFGWDSDGLRGHVFTSPDSPVAVTALKGTSATFLPGGGDTARRDKDNDNLFFSCCCARVTPSWTPACGCFDDDARTCDAHCVSRALIEHSLYYPAATAVYNNVSYTYPEHQLWMTGHSLGGATASLLGITFAVPTVAFEAPGERLAAARLHLPLPPPEFPDQDAFARAPVTHVYNTADPLAMGDCQGPHSLCSIAGYAMETRCHAGRSVIYDTRKYLGWSSNVLAHRLASVMELLAEDWDTLASKHAPHNETLGEVPAPVRESNCTECTDWTYI</sequence>
<keyword evidence="14" id="KW-0443">Lipid metabolism</keyword>
<evidence type="ECO:0000313" key="24">
    <source>
        <dbReference type="Proteomes" id="UP001219933"/>
    </source>
</evidence>
<keyword evidence="11" id="KW-0735">Signal-anchor</keyword>
<evidence type="ECO:0000256" key="14">
    <source>
        <dbReference type="ARBA" id="ARBA00023098"/>
    </source>
</evidence>
<dbReference type="GO" id="GO:0034727">
    <property type="term" value="P:piecemeal microautophagy of the nucleus"/>
    <property type="evidence" value="ECO:0007669"/>
    <property type="project" value="TreeGrafter"/>
</dbReference>
<evidence type="ECO:0000256" key="15">
    <source>
        <dbReference type="ARBA" id="ARBA00023136"/>
    </source>
</evidence>
<evidence type="ECO:0000256" key="12">
    <source>
        <dbReference type="ARBA" id="ARBA00022989"/>
    </source>
</evidence>
<keyword evidence="24" id="KW-1185">Reference proteome</keyword>
<dbReference type="GO" id="GO:0005775">
    <property type="term" value="C:vacuolar lumen"/>
    <property type="evidence" value="ECO:0007669"/>
    <property type="project" value="TreeGrafter"/>
</dbReference>
<comment type="catalytic activity">
    <reaction evidence="1">
        <text>a triacylglycerol + H2O = a diacylglycerol + a fatty acid + H(+)</text>
        <dbReference type="Rhea" id="RHEA:12044"/>
        <dbReference type="ChEBI" id="CHEBI:15377"/>
        <dbReference type="ChEBI" id="CHEBI:15378"/>
        <dbReference type="ChEBI" id="CHEBI:17855"/>
        <dbReference type="ChEBI" id="CHEBI:18035"/>
        <dbReference type="ChEBI" id="CHEBI:28868"/>
        <dbReference type="EC" id="3.1.1.3"/>
    </reaction>
</comment>
<evidence type="ECO:0000256" key="18">
    <source>
        <dbReference type="ARBA" id="ARBA00029828"/>
    </source>
</evidence>
<gene>
    <name evidence="23" type="primary">ATG15</name>
    <name evidence="23" type="ORF">MCUN1_001198</name>
</gene>
<dbReference type="Pfam" id="PF01764">
    <property type="entry name" value="Lipase_3"/>
    <property type="match status" value="1"/>
</dbReference>